<dbReference type="GO" id="GO:0005886">
    <property type="term" value="C:plasma membrane"/>
    <property type="evidence" value="ECO:0007669"/>
    <property type="project" value="TreeGrafter"/>
</dbReference>
<dbReference type="PATRIC" id="fig|1398.25.peg.773"/>
<dbReference type="PRINTS" id="PR00783">
    <property type="entry name" value="MINTRINSICP"/>
</dbReference>
<feature type="transmembrane region" description="Helical" evidence="8">
    <location>
        <begin position="163"/>
        <end position="184"/>
    </location>
</feature>
<comment type="similarity">
    <text evidence="2 7">Belongs to the MIP/aquaporin (TC 1.A.8) family.</text>
</comment>
<dbReference type="EMBL" id="LQYI01000108">
    <property type="protein sequence ID" value="KYC63764.1"/>
    <property type="molecule type" value="Genomic_DNA"/>
</dbReference>
<keyword evidence="5 8" id="KW-1133">Transmembrane helix</keyword>
<feature type="transmembrane region" description="Helical" evidence="8">
    <location>
        <begin position="126"/>
        <end position="151"/>
    </location>
</feature>
<sequence>MNPYLAELVGTAILIIFGGGVCANVNLKKSFAYQSGWIVISFGWGLGVAMAAYAVGKYSGAHLNPALTVGLAFNGDFPWSKVAGYILAQMVGAMIGAAVVFFHFLPHWKETDDPGVKLGVFSTGPAIPNYFANLISEIIGTFVLVLGVLTIGANKFTEGLNPFIVGMLIVAIGLSLGGTTGYAINPARDLGPRIAHFLLPIAGKGPSNWRYAWVPVAGPLLGGSLGGVFYRAVFKNDWTPAFWGVLLTSLLVLLIVWMIENKSVRRKKRDGEIYFIN</sequence>
<protein>
    <recommendedName>
        <fullName evidence="11">Aquaporin</fullName>
    </recommendedName>
</protein>
<evidence type="ECO:0000256" key="5">
    <source>
        <dbReference type="ARBA" id="ARBA00022989"/>
    </source>
</evidence>
<evidence type="ECO:0000256" key="7">
    <source>
        <dbReference type="RuleBase" id="RU000477"/>
    </source>
</evidence>
<dbReference type="Pfam" id="PF00230">
    <property type="entry name" value="MIP"/>
    <property type="match status" value="1"/>
</dbReference>
<dbReference type="InterPro" id="IPR050363">
    <property type="entry name" value="MIP/Aquaporin"/>
</dbReference>
<dbReference type="PROSITE" id="PS00221">
    <property type="entry name" value="MIP"/>
    <property type="match status" value="1"/>
</dbReference>
<dbReference type="InterPro" id="IPR023271">
    <property type="entry name" value="Aquaporin-like"/>
</dbReference>
<gene>
    <name evidence="9" type="ORF">B4099_1088</name>
</gene>
<dbReference type="GO" id="GO:0015254">
    <property type="term" value="F:glycerol channel activity"/>
    <property type="evidence" value="ECO:0007669"/>
    <property type="project" value="TreeGrafter"/>
</dbReference>
<dbReference type="InterPro" id="IPR022357">
    <property type="entry name" value="MIP_CS"/>
</dbReference>
<feature type="transmembrane region" description="Helical" evidence="8">
    <location>
        <begin position="6"/>
        <end position="25"/>
    </location>
</feature>
<keyword evidence="4 7" id="KW-0812">Transmembrane</keyword>
<dbReference type="AlphaFoldDB" id="A0A150K4F9"/>
<evidence type="ECO:0000256" key="6">
    <source>
        <dbReference type="ARBA" id="ARBA00023136"/>
    </source>
</evidence>
<name>A0A150K4F9_HEYCO</name>
<evidence type="ECO:0000256" key="3">
    <source>
        <dbReference type="ARBA" id="ARBA00022448"/>
    </source>
</evidence>
<feature type="transmembrane region" description="Helical" evidence="8">
    <location>
        <begin position="37"/>
        <end position="55"/>
    </location>
</feature>
<evidence type="ECO:0000256" key="1">
    <source>
        <dbReference type="ARBA" id="ARBA00004141"/>
    </source>
</evidence>
<evidence type="ECO:0008006" key="11">
    <source>
        <dbReference type="Google" id="ProtNLM"/>
    </source>
</evidence>
<keyword evidence="3 7" id="KW-0813">Transport</keyword>
<accession>A0A150K4F9</accession>
<dbReference type="Gene3D" id="1.20.1080.10">
    <property type="entry name" value="Glycerol uptake facilitator protein"/>
    <property type="match status" value="1"/>
</dbReference>
<dbReference type="Proteomes" id="UP000075304">
    <property type="component" value="Unassembled WGS sequence"/>
</dbReference>
<dbReference type="SUPFAM" id="SSF81338">
    <property type="entry name" value="Aquaporin-like"/>
    <property type="match status" value="1"/>
</dbReference>
<evidence type="ECO:0000313" key="9">
    <source>
        <dbReference type="EMBL" id="KYC63764.1"/>
    </source>
</evidence>
<reference evidence="9 10" key="1">
    <citation type="submission" date="2016-01" db="EMBL/GenBank/DDBJ databases">
        <title>Genome Sequences of Twelve Sporeforming Bacillus Species Isolated from Foods.</title>
        <authorList>
            <person name="Berendsen E.M."/>
            <person name="Wells-Bennik M.H."/>
            <person name="Krawcyk A.O."/>
            <person name="De Jong A."/>
            <person name="Holsappel S."/>
            <person name="Eijlander R.T."/>
            <person name="Kuipers O.P."/>
        </authorList>
    </citation>
    <scope>NUCLEOTIDE SEQUENCE [LARGE SCALE GENOMIC DNA]</scope>
    <source>
        <strain evidence="9 10">B4099</strain>
    </source>
</reference>
<keyword evidence="6 8" id="KW-0472">Membrane</keyword>
<feature type="transmembrane region" description="Helical" evidence="8">
    <location>
        <begin position="211"/>
        <end position="234"/>
    </location>
</feature>
<evidence type="ECO:0000256" key="2">
    <source>
        <dbReference type="ARBA" id="ARBA00006175"/>
    </source>
</evidence>
<comment type="caution">
    <text evidence="9">The sequence shown here is derived from an EMBL/GenBank/DDBJ whole genome shotgun (WGS) entry which is preliminary data.</text>
</comment>
<dbReference type="RefSeq" id="WP_061575600.1">
    <property type="nucleotide sequence ID" value="NZ_LQYI01000108.1"/>
</dbReference>
<feature type="transmembrane region" description="Helical" evidence="8">
    <location>
        <begin position="82"/>
        <end position="105"/>
    </location>
</feature>
<dbReference type="PANTHER" id="PTHR43829:SF9">
    <property type="entry name" value="AQUAPORIN-9"/>
    <property type="match status" value="1"/>
</dbReference>
<organism evidence="9 10">
    <name type="scientific">Heyndrickxia coagulans</name>
    <name type="common">Weizmannia coagulans</name>
    <dbReference type="NCBI Taxonomy" id="1398"/>
    <lineage>
        <taxon>Bacteria</taxon>
        <taxon>Bacillati</taxon>
        <taxon>Bacillota</taxon>
        <taxon>Bacilli</taxon>
        <taxon>Bacillales</taxon>
        <taxon>Bacillaceae</taxon>
        <taxon>Heyndrickxia</taxon>
    </lineage>
</organism>
<evidence type="ECO:0000256" key="8">
    <source>
        <dbReference type="SAM" id="Phobius"/>
    </source>
</evidence>
<dbReference type="PANTHER" id="PTHR43829">
    <property type="entry name" value="AQUAPORIN OR AQUAGLYCEROPORIN RELATED"/>
    <property type="match status" value="1"/>
</dbReference>
<evidence type="ECO:0000313" key="10">
    <source>
        <dbReference type="Proteomes" id="UP000075304"/>
    </source>
</evidence>
<dbReference type="InterPro" id="IPR000425">
    <property type="entry name" value="MIP"/>
</dbReference>
<comment type="subcellular location">
    <subcellularLocation>
        <location evidence="1">Membrane</location>
        <topology evidence="1">Multi-pass membrane protein</topology>
    </subcellularLocation>
</comment>
<feature type="transmembrane region" description="Helical" evidence="8">
    <location>
        <begin position="240"/>
        <end position="259"/>
    </location>
</feature>
<proteinExistence type="inferred from homology"/>
<dbReference type="NCBIfam" id="TIGR00861">
    <property type="entry name" value="MIP"/>
    <property type="match status" value="1"/>
</dbReference>
<evidence type="ECO:0000256" key="4">
    <source>
        <dbReference type="ARBA" id="ARBA00022692"/>
    </source>
</evidence>